<protein>
    <submittedName>
        <fullName evidence="1">Uncharacterized protein</fullName>
    </submittedName>
</protein>
<keyword evidence="2" id="KW-1185">Reference proteome</keyword>
<evidence type="ECO:0000313" key="1">
    <source>
        <dbReference type="EMBL" id="TBU13804.1"/>
    </source>
</evidence>
<reference evidence="1 2" key="1">
    <citation type="submission" date="2017-12" db="EMBL/GenBank/DDBJ databases">
        <authorList>
            <person name="Pombert J.-F."/>
            <person name="Haag K.L."/>
            <person name="Ebert D."/>
        </authorList>
    </citation>
    <scope>NUCLEOTIDE SEQUENCE [LARGE SCALE GENOMIC DNA]</scope>
    <source>
        <strain evidence="1">IL-G-3</strain>
    </source>
</reference>
<dbReference type="EMBL" id="PITK01000336">
    <property type="protein sequence ID" value="TBU13804.1"/>
    <property type="molecule type" value="Genomic_DNA"/>
</dbReference>
<dbReference type="AlphaFoldDB" id="A0A4Q9LZD8"/>
<dbReference type="OrthoDB" id="2191163at2759"/>
<accession>A0A4Q9LZD8</accession>
<name>A0A4Q9LZD8_9MICR</name>
<dbReference type="Proteomes" id="UP000292282">
    <property type="component" value="Unassembled WGS sequence"/>
</dbReference>
<comment type="caution">
    <text evidence="1">The sequence shown here is derived from an EMBL/GenBank/DDBJ whole genome shotgun (WGS) entry which is preliminary data.</text>
</comment>
<dbReference type="VEuPathDB" id="MicrosporidiaDB:CWI38_0336p0020"/>
<sequence>MAACNLEIDMLKNITLNKAEMKTRQEENEEIGDVVAQLENSSKLVDGKNHEELCNYPLSNNVNDAARILQAAQECYDEVTRKNIARFGWKENIEIICLEGTPQPNGIITGSGYRLITPDKKMCYAGVSDNQLGAHNLKEMWIEVIKTYNSIDPTYLFQ</sequence>
<proteinExistence type="predicted"/>
<organism evidence="1 2">
    <name type="scientific">Hamiltosporidium tvaerminnensis</name>
    <dbReference type="NCBI Taxonomy" id="1176355"/>
    <lineage>
        <taxon>Eukaryota</taxon>
        <taxon>Fungi</taxon>
        <taxon>Fungi incertae sedis</taxon>
        <taxon>Microsporidia</taxon>
        <taxon>Dubosqiidae</taxon>
        <taxon>Hamiltosporidium</taxon>
    </lineage>
</organism>
<gene>
    <name evidence="1" type="ORF">CWI38_0336p0020</name>
</gene>
<evidence type="ECO:0000313" key="2">
    <source>
        <dbReference type="Proteomes" id="UP000292282"/>
    </source>
</evidence>